<dbReference type="RefSeq" id="WP_213348854.1">
    <property type="nucleotide sequence ID" value="NZ_JAEDAM010000021.1"/>
</dbReference>
<dbReference type="Proteomes" id="UP000680365">
    <property type="component" value="Unassembled WGS sequence"/>
</dbReference>
<evidence type="ECO:0000313" key="2">
    <source>
        <dbReference type="EMBL" id="MBS8121905.1"/>
    </source>
</evidence>
<organism evidence="2 3">
    <name type="scientific">Candidatus Vampirococcus lugosii</name>
    <dbReference type="NCBI Taxonomy" id="2789015"/>
    <lineage>
        <taxon>Bacteria</taxon>
        <taxon>Candidatus Absconditibacteriota</taxon>
        <taxon>Vampirococcus</taxon>
    </lineage>
</organism>
<comment type="caution">
    <text evidence="2">The sequence shown here is derived from an EMBL/GenBank/DDBJ whole genome shotgun (WGS) entry which is preliminary data.</text>
</comment>
<dbReference type="EMBL" id="JAEDAM010000021">
    <property type="protein sequence ID" value="MBS8121905.1"/>
    <property type="molecule type" value="Genomic_DNA"/>
</dbReference>
<keyword evidence="3" id="KW-1185">Reference proteome</keyword>
<name>A0ABS5QL22_9BACT</name>
<evidence type="ECO:0000313" key="3">
    <source>
        <dbReference type="Proteomes" id="UP000680365"/>
    </source>
</evidence>
<dbReference type="InterPro" id="IPR027417">
    <property type="entry name" value="P-loop_NTPase"/>
</dbReference>
<evidence type="ECO:0000259" key="1">
    <source>
        <dbReference type="Pfam" id="PF13175"/>
    </source>
</evidence>
<dbReference type="PANTHER" id="PTHR43581:SF4">
    <property type="entry name" value="ATP_GTP PHOSPHATASE"/>
    <property type="match status" value="1"/>
</dbReference>
<dbReference type="Pfam" id="PF13175">
    <property type="entry name" value="AAA_15"/>
    <property type="match status" value="1"/>
</dbReference>
<feature type="domain" description="Endonuclease GajA/Old nuclease/RecF-like AAA" evidence="1">
    <location>
        <begin position="1"/>
        <end position="343"/>
    </location>
</feature>
<dbReference type="PANTHER" id="PTHR43581">
    <property type="entry name" value="ATP/GTP PHOSPHATASE"/>
    <property type="match status" value="1"/>
</dbReference>
<dbReference type="InterPro" id="IPR041685">
    <property type="entry name" value="AAA_GajA/Old/RecF-like"/>
</dbReference>
<dbReference type="Gene3D" id="3.40.50.300">
    <property type="entry name" value="P-loop containing nucleotide triphosphate hydrolases"/>
    <property type="match status" value="1"/>
</dbReference>
<reference evidence="2 3" key="1">
    <citation type="journal article" date="2021" name="Nat. Commun.">
        <title>Reductive evolution and unique predatory mode in the CPR bacterium Vampirococcus lugosii.</title>
        <authorList>
            <person name="Moreira D."/>
            <person name="Zivanovic Y."/>
            <person name="Lopez-Archilla A.I."/>
            <person name="Iniesto M."/>
            <person name="Lopez-Garcia P."/>
        </authorList>
    </citation>
    <scope>NUCLEOTIDE SEQUENCE [LARGE SCALE GENOMIC DNA]</scope>
    <source>
        <strain evidence="2">Chiprana</strain>
    </source>
</reference>
<protein>
    <submittedName>
        <fullName evidence="2">ATPase</fullName>
    </submittedName>
</protein>
<proteinExistence type="predicted"/>
<gene>
    <name evidence="2" type="ORF">VAMP_36n45</name>
</gene>
<accession>A0ABS5QL22</accession>
<dbReference type="InterPro" id="IPR051396">
    <property type="entry name" value="Bact_Antivir_Def_Nuclease"/>
</dbReference>
<dbReference type="SUPFAM" id="SSF52540">
    <property type="entry name" value="P-loop containing nucleoside triphosphate hydrolases"/>
    <property type="match status" value="1"/>
</dbReference>
<sequence>MFLKKIIIENFKGFGGKTEIDFNFPNQKNNGLNFFIGENNTGKSTVFEAVNFLFSGLPKGSNEDDLKNKNNKNNPVIVKIEMLGNSLDNLRPKYEKYIQKLDDGMELIKLGRSSEKKVIDQGGKKSVDMNIKKLGVYNFESLQYENPTGFDKSFKQYFDIDFIWADTNPEEITKFGSTTIVGKLISKISEGFKDSQEYIDFEKKYNEVFNDGENSLKSKLNEIGQDVETTFKEQFGDAKINFHFENLDVSSYFKNTKIEVDDGTKTFLDEKGSGMQRAIALTLLQVYINMLPESEEKNKKPFYFFIDEPEICLHPKAQIKLIKALNKLSETQQIFLTTHSPYIFKETGGKLKKVNIFTKEDETIKIQNTAENFGLFGKYSPSWGEINYYAYNLPTVEFHNELYGYLEIKNKIELNEIDKTKKWVKDKNGIKGKEIDVSLQEYIRHSIHHPENNHNDDYSEEELDNSIQEMIKILNSLKNQGPTNK</sequence>